<sequence length="194" mass="21966">MTLQKDNYADIDIPGNFVVATPSKIHHHYMTGQDGYGLDSLGAFDRASVHSSDTWYLMNYSDYVPQQALANQNSSFMLSDTKGKHFIKHQLKTSTGQYIDTHSFKASYNQLSFVSTKDIDSDTIYLPVLGYQHTNISVFINHTQVSSSIENGQIAVHQRINSGDQITIKQYMPIWEILPFIVVLATLVFLFLLH</sequence>
<evidence type="ECO:0000256" key="1">
    <source>
        <dbReference type="SAM" id="Phobius"/>
    </source>
</evidence>
<keyword evidence="1" id="KW-0472">Membrane</keyword>
<keyword evidence="1" id="KW-0812">Transmembrane</keyword>
<organism evidence="2">
    <name type="scientific">Fructobacillus tropaeoli</name>
    <dbReference type="NCBI Taxonomy" id="709323"/>
    <lineage>
        <taxon>Bacteria</taxon>
        <taxon>Bacillati</taxon>
        <taxon>Bacillota</taxon>
        <taxon>Bacilli</taxon>
        <taxon>Lactobacillales</taxon>
        <taxon>Lactobacillaceae</taxon>
        <taxon>Fructobacillus</taxon>
    </lineage>
</organism>
<accession>A0A3F3H276</accession>
<dbReference type="AlphaFoldDB" id="A0A3F3H276"/>
<gene>
    <name evidence="2" type="ORF">FTRO_0030020</name>
</gene>
<dbReference type="Proteomes" id="UP000064514">
    <property type="component" value="Unassembled WGS sequence"/>
</dbReference>
<keyword evidence="1" id="KW-1133">Transmembrane helix</keyword>
<protein>
    <submittedName>
        <fullName evidence="2">Uncharacterized protein</fullName>
    </submittedName>
</protein>
<proteinExistence type="predicted"/>
<evidence type="ECO:0000313" key="2">
    <source>
        <dbReference type="EMBL" id="GAP04062.1"/>
    </source>
</evidence>
<reference evidence="2" key="1">
    <citation type="journal article" date="2015" name="BMC Genomics">
        <title>Comparative genomics of Fructobacillus spp. and Leuconostoc spp. reveals niche-specific evolution of Fructobacillus spp.</title>
        <authorList>
            <person name="Endo A."/>
            <person name="Tanizawa Y."/>
            <person name="Tanaka N."/>
            <person name="Maeno S."/>
            <person name="Kumar H."/>
            <person name="Shiwa Y."/>
            <person name="Okada S."/>
            <person name="Yoshikawa H."/>
            <person name="Dicks L."/>
            <person name="Nakagawa J."/>
            <person name="Arita M."/>
        </authorList>
    </citation>
    <scope>NUCLEOTIDE SEQUENCE [LARGE SCALE GENOMIC DNA]</scope>
    <source>
        <strain evidence="2">F214-1</strain>
    </source>
</reference>
<dbReference type="EMBL" id="DF968080">
    <property type="protein sequence ID" value="GAP04062.1"/>
    <property type="molecule type" value="Genomic_DNA"/>
</dbReference>
<feature type="transmembrane region" description="Helical" evidence="1">
    <location>
        <begin position="174"/>
        <end position="193"/>
    </location>
</feature>
<dbReference type="STRING" id="709323.GCA_001047135_00605"/>
<name>A0A3F3H276_9LACO</name>